<comment type="caution">
    <text evidence="2">The sequence shown here is derived from an EMBL/GenBank/DDBJ whole genome shotgun (WGS) entry which is preliminary data.</text>
</comment>
<dbReference type="Pfam" id="PF09931">
    <property type="entry name" value="Phage_phiJL001_Gp84_N"/>
    <property type="match status" value="1"/>
</dbReference>
<organism evidence="2 3">
    <name type="scientific">Litoreibacter meonggei</name>
    <dbReference type="NCBI Taxonomy" id="1049199"/>
    <lineage>
        <taxon>Bacteria</taxon>
        <taxon>Pseudomonadati</taxon>
        <taxon>Pseudomonadota</taxon>
        <taxon>Alphaproteobacteria</taxon>
        <taxon>Rhodobacterales</taxon>
        <taxon>Roseobacteraceae</taxon>
        <taxon>Litoreibacter</taxon>
    </lineage>
</organism>
<protein>
    <submittedName>
        <fullName evidence="2">Putative phage protein (TIGR02218 family)</fullName>
    </submittedName>
</protein>
<dbReference type="InterPro" id="IPR018964">
    <property type="entry name" value="Phage_phiJL001_Gp84_C"/>
</dbReference>
<dbReference type="RefSeq" id="WP_121020856.1">
    <property type="nucleotide sequence ID" value="NZ_RCCE01000001.1"/>
</dbReference>
<proteinExistence type="predicted"/>
<dbReference type="EMBL" id="RCCE01000001">
    <property type="protein sequence ID" value="RLJ60013.1"/>
    <property type="molecule type" value="Genomic_DNA"/>
</dbReference>
<dbReference type="OrthoDB" id="1633386at2"/>
<sequence>MSLQEHLAGGLTTVCRCWAVTRRDERVFGFTDHDEGLSFEGVDFKADTGLTASALQQVTGLAVDNTEAVGALSDDAVTEADINAGRFDGAEVTAWLVNWRDVEAREVQFKGSIGELKRADGAFHAELRGLSEVLNTPVGRVYQKPCQAVLGDKRCCVDLTAPGYRKEVAVEQVEAGRVFRFASLAGFDDRWFERGRLEVRSGAAEGLVAMVKNDRVVEGARVIELWEELRLPVEKGDLVLLEAGCNKRIETCRLKFQNVANFQGFPHIPGEDWLMTYPQDSGVNDGGSRYK</sequence>
<evidence type="ECO:0000313" key="2">
    <source>
        <dbReference type="EMBL" id="RLJ60013.1"/>
    </source>
</evidence>
<dbReference type="Pfam" id="PF09356">
    <property type="entry name" value="Phage_BR0599"/>
    <property type="match status" value="1"/>
</dbReference>
<keyword evidence="3" id="KW-1185">Reference proteome</keyword>
<gene>
    <name evidence="2" type="ORF">BCF46_0205</name>
</gene>
<dbReference type="NCBIfam" id="TIGR02218">
    <property type="entry name" value="phg_TIGR02218"/>
    <property type="match status" value="1"/>
</dbReference>
<dbReference type="InterPro" id="IPR011928">
    <property type="entry name" value="Phage_phiJL001_Gp84"/>
</dbReference>
<accession>A0A497X2N8</accession>
<evidence type="ECO:0000259" key="1">
    <source>
        <dbReference type="Pfam" id="PF09356"/>
    </source>
</evidence>
<evidence type="ECO:0000313" key="3">
    <source>
        <dbReference type="Proteomes" id="UP000269157"/>
    </source>
</evidence>
<dbReference type="AlphaFoldDB" id="A0A497X2N8"/>
<feature type="domain" description="Bacteriophage phiJL001 Gp84 C-terminal" evidence="1">
    <location>
        <begin position="190"/>
        <end position="272"/>
    </location>
</feature>
<dbReference type="Proteomes" id="UP000269157">
    <property type="component" value="Unassembled WGS sequence"/>
</dbReference>
<name>A0A497X2N8_9RHOB</name>
<reference evidence="2 3" key="1">
    <citation type="submission" date="2018-10" db="EMBL/GenBank/DDBJ databases">
        <title>Genomic Encyclopedia of Archaeal and Bacterial Type Strains, Phase II (KMG-II): from individual species to whole genera.</title>
        <authorList>
            <person name="Goeker M."/>
        </authorList>
    </citation>
    <scope>NUCLEOTIDE SEQUENCE [LARGE SCALE GENOMIC DNA]</scope>
    <source>
        <strain evidence="2 3">DSM 29466</strain>
    </source>
</reference>